<feature type="domain" description="DUF4906" evidence="2">
    <location>
        <begin position="277"/>
        <end position="350"/>
    </location>
</feature>
<name>A0ABV1GYU8_9BACT</name>
<reference evidence="3 4" key="1">
    <citation type="submission" date="2024-03" db="EMBL/GenBank/DDBJ databases">
        <title>Human intestinal bacterial collection.</title>
        <authorList>
            <person name="Pauvert C."/>
            <person name="Hitch T.C.A."/>
            <person name="Clavel T."/>
        </authorList>
    </citation>
    <scope>NUCLEOTIDE SEQUENCE [LARGE SCALE GENOMIC DNA]</scope>
    <source>
        <strain evidence="3 4">CLA-KB-H122</strain>
    </source>
</reference>
<accession>A0ABV1GYU8</accession>
<dbReference type="Pfam" id="PF16249">
    <property type="entry name" value="DUF4906"/>
    <property type="match status" value="1"/>
</dbReference>
<sequence length="381" mass="40664">MKIFRKTLCILSVVAAALCSCERSADTIPVSGEQGGDASGRTARMTFGLSAADMRTSALGAAEGRSTVDEDALKNLWVLQFDGATDASKLLFCEYYDASMIGVNDTTDDDSKKSYSLSVALYETSGDTKIYFVANVGPDRFQKFSAGDGVPDSDVTLKSFEASTLAFASEAAVSADGVLPMIGSYEGSSVIASGTVQMKRLVAKIDFTFDIQITAAGEKFTPSRVSLRSAASCTRFLEHTLPTGTTGLYPDAASSDNFINYPAVSVSGPVSKETPFTYTWYVPENLRGVVSSIKSPSEKGPENAPAGSTFIEIGGDYQRGSALTDVTYTIYLGENASTDFNVVRNYHYTVSSTIKGLNSRDLRVVVDRGVDAGQYVDGIWE</sequence>
<evidence type="ECO:0000313" key="3">
    <source>
        <dbReference type="EMBL" id="MEQ2545262.1"/>
    </source>
</evidence>
<gene>
    <name evidence="3" type="ORF">WMO46_09915</name>
</gene>
<proteinExistence type="predicted"/>
<feature type="chain" id="PRO_5046789002" evidence="1">
    <location>
        <begin position="26"/>
        <end position="381"/>
    </location>
</feature>
<keyword evidence="4" id="KW-1185">Reference proteome</keyword>
<feature type="signal peptide" evidence="1">
    <location>
        <begin position="1"/>
        <end position="25"/>
    </location>
</feature>
<keyword evidence="1" id="KW-0732">Signal</keyword>
<organism evidence="3 4">
    <name type="scientific">Alistipes intestinihominis</name>
    <dbReference type="NCBI Taxonomy" id="3133172"/>
    <lineage>
        <taxon>Bacteria</taxon>
        <taxon>Pseudomonadati</taxon>
        <taxon>Bacteroidota</taxon>
        <taxon>Bacteroidia</taxon>
        <taxon>Bacteroidales</taxon>
        <taxon>Rikenellaceae</taxon>
        <taxon>Alistipes</taxon>
    </lineage>
</organism>
<protein>
    <submittedName>
        <fullName evidence="3">DUF4906 domain-containing protein</fullName>
    </submittedName>
</protein>
<comment type="caution">
    <text evidence="3">The sequence shown here is derived from an EMBL/GenBank/DDBJ whole genome shotgun (WGS) entry which is preliminary data.</text>
</comment>
<evidence type="ECO:0000259" key="2">
    <source>
        <dbReference type="Pfam" id="PF16249"/>
    </source>
</evidence>
<dbReference type="EMBL" id="JBBMFL010000011">
    <property type="protein sequence ID" value="MEQ2545262.1"/>
    <property type="molecule type" value="Genomic_DNA"/>
</dbReference>
<evidence type="ECO:0000313" key="4">
    <source>
        <dbReference type="Proteomes" id="UP001460202"/>
    </source>
</evidence>
<evidence type="ECO:0000256" key="1">
    <source>
        <dbReference type="SAM" id="SignalP"/>
    </source>
</evidence>
<dbReference type="RefSeq" id="WP_302588414.1">
    <property type="nucleotide sequence ID" value="NZ_JBBMFL010000011.1"/>
</dbReference>
<dbReference type="Gene3D" id="2.60.40.3690">
    <property type="match status" value="1"/>
</dbReference>
<dbReference type="Proteomes" id="UP001460202">
    <property type="component" value="Unassembled WGS sequence"/>
</dbReference>
<dbReference type="PROSITE" id="PS51257">
    <property type="entry name" value="PROKAR_LIPOPROTEIN"/>
    <property type="match status" value="1"/>
</dbReference>
<dbReference type="InterPro" id="IPR032594">
    <property type="entry name" value="DUF4906"/>
</dbReference>